<dbReference type="SUPFAM" id="SSF81631">
    <property type="entry name" value="PAP/OAS1 substrate-binding domain"/>
    <property type="match status" value="1"/>
</dbReference>
<proteinExistence type="predicted"/>
<dbReference type="EMBL" id="JARPWY010000020">
    <property type="protein sequence ID" value="MDT2514395.1"/>
    <property type="molecule type" value="Genomic_DNA"/>
</dbReference>
<organism evidence="1 2">
    <name type="scientific">Enterococcus avium</name>
    <name type="common">Streptococcus avium</name>
    <dbReference type="NCBI Taxonomy" id="33945"/>
    <lineage>
        <taxon>Bacteria</taxon>
        <taxon>Bacillati</taxon>
        <taxon>Bacillota</taxon>
        <taxon>Bacilli</taxon>
        <taxon>Lactobacillales</taxon>
        <taxon>Enterococcaceae</taxon>
        <taxon>Enterococcus</taxon>
    </lineage>
</organism>
<reference evidence="1 2" key="1">
    <citation type="submission" date="2023-03" db="EMBL/GenBank/DDBJ databases">
        <authorList>
            <person name="Shen W."/>
            <person name="Cai J."/>
        </authorList>
    </citation>
    <scope>NUCLEOTIDE SEQUENCE [LARGE SCALE GENOMIC DNA]</scope>
    <source>
        <strain evidence="1 2">Y2</strain>
    </source>
</reference>
<dbReference type="InterPro" id="IPR043519">
    <property type="entry name" value="NT_sf"/>
</dbReference>
<dbReference type="SUPFAM" id="SSF81301">
    <property type="entry name" value="Nucleotidyltransferase"/>
    <property type="match status" value="1"/>
</dbReference>
<dbReference type="Gene3D" id="1.20.120.330">
    <property type="entry name" value="Nucleotidyltransferases domain 2"/>
    <property type="match status" value="1"/>
</dbReference>
<gene>
    <name evidence="1" type="ORF">P7D79_09140</name>
</gene>
<comment type="caution">
    <text evidence="1">The sequence shown here is derived from an EMBL/GenBank/DDBJ whole genome shotgun (WGS) entry which is preliminary data.</text>
</comment>
<name>A0ABD5F8G1_ENTAV</name>
<accession>A0ABD5F8G1</accession>
<dbReference type="InterPro" id="IPR007530">
    <property type="entry name" value="Aminoglycoside_adenylylTfrase"/>
</dbReference>
<dbReference type="AlphaFoldDB" id="A0ABD5F8G1"/>
<dbReference type="Pfam" id="PF04439">
    <property type="entry name" value="Adenyl_transf"/>
    <property type="match status" value="1"/>
</dbReference>
<evidence type="ECO:0000313" key="1">
    <source>
        <dbReference type="EMBL" id="MDT2514395.1"/>
    </source>
</evidence>
<dbReference type="Proteomes" id="UP001264335">
    <property type="component" value="Unassembled WGS sequence"/>
</dbReference>
<protein>
    <submittedName>
        <fullName evidence="1">Aminoglycoside 6-adenylyltransferase</fullName>
    </submittedName>
</protein>
<evidence type="ECO:0000313" key="2">
    <source>
        <dbReference type="Proteomes" id="UP001264335"/>
    </source>
</evidence>
<sequence length="288" mass="33775">MKSEEFYHQVETRFIEWGQKQPDVHVAYVAGSRARANHGADEYSDLDIQMYVDDPKRYLNTSEWLGNFGALNTAVPFQNGGGGLEWLSLFEGGYQVDFVIGSLADYQAELAKNEPLDWFRRGARVLFDKTGEAQQLIPEKFERSNVSPISKETFEYTVNTFWFLALYLAKQILRNELWTVKLRDADCKQVLLQTIEWYEKMKHGEEYDTWHAGRFIYEWVDQVIFEQLKGVFGHFDAADSWRALLETMVLYEKMSRQLSEHYHFVYPEALAVEVKHWIDEHGEGLKKE</sequence>
<dbReference type="Gene3D" id="3.30.460.10">
    <property type="entry name" value="Beta Polymerase, domain 2"/>
    <property type="match status" value="1"/>
</dbReference>
<dbReference type="RefSeq" id="WP_311872215.1">
    <property type="nucleotide sequence ID" value="NZ_JARPVY010000015.1"/>
</dbReference>